<dbReference type="CDD" id="cd03072">
    <property type="entry name" value="PDI_b'_ERp44"/>
    <property type="match status" value="1"/>
</dbReference>
<dbReference type="InterPro" id="IPR052643">
    <property type="entry name" value="ERP44"/>
</dbReference>
<dbReference type="Pfam" id="PF13848">
    <property type="entry name" value="Thioredoxin_6"/>
    <property type="match status" value="1"/>
</dbReference>
<evidence type="ECO:0000256" key="1">
    <source>
        <dbReference type="SAM" id="SignalP"/>
    </source>
</evidence>
<sequence length="401" mass="45895">MLLEMNSITPFVLVKSLLYLISYFQVSDAKAVALTESNFDQHVANNDLVFLNFYADWCRFSQILGPIFDEAAETIAKEYPSGKVLFGKIDSVAETNLAQRFKINKYPTLKLIRNGKLMKREYRGQRSLEALVDHVRDLMKDPVKELITDEDIQKIDVNKRKVVIYTPDKTSPVYEVFLKVAMDLRDDCQFFIVKGPLGESSLLPEQKAKIIFNPSKSKIGINDEEYIGALLSYDELSAWTTNRCIPLVREITFENAEELTEEGLPFLILFHHPDDTESPKIFTNAVQTQLLDDRTLVNFLIADGLKFAHPLHHLGKTAADLPLIAIDSFRHMYLFPNYNDINTPGKLKEFVLDLFSGKLHREFHYGPDPVTNNVISTNPPESTFKKLAPSRNRYTLLRDEL</sequence>
<dbReference type="GO" id="GO:0005793">
    <property type="term" value="C:endoplasmic reticulum-Golgi intermediate compartment"/>
    <property type="evidence" value="ECO:0007669"/>
    <property type="project" value="TreeGrafter"/>
</dbReference>
<reference evidence="3" key="2">
    <citation type="submission" date="2020-06" db="EMBL/GenBank/DDBJ databases">
        <authorList>
            <person name="Sheffer M."/>
        </authorList>
    </citation>
    <scope>NUCLEOTIDE SEQUENCE</scope>
</reference>
<dbReference type="FunFam" id="3.40.30.10:FF:000051">
    <property type="entry name" value="endoplasmic reticulum resident protein 44"/>
    <property type="match status" value="1"/>
</dbReference>
<organism evidence="3 4">
    <name type="scientific">Argiope bruennichi</name>
    <name type="common">Wasp spider</name>
    <name type="synonym">Aranea bruennichi</name>
    <dbReference type="NCBI Taxonomy" id="94029"/>
    <lineage>
        <taxon>Eukaryota</taxon>
        <taxon>Metazoa</taxon>
        <taxon>Ecdysozoa</taxon>
        <taxon>Arthropoda</taxon>
        <taxon>Chelicerata</taxon>
        <taxon>Arachnida</taxon>
        <taxon>Araneae</taxon>
        <taxon>Araneomorphae</taxon>
        <taxon>Entelegynae</taxon>
        <taxon>Araneoidea</taxon>
        <taxon>Araneidae</taxon>
        <taxon>Argiope</taxon>
    </lineage>
</organism>
<dbReference type="Gene3D" id="3.40.30.10">
    <property type="entry name" value="Glutaredoxin"/>
    <property type="match status" value="3"/>
</dbReference>
<keyword evidence="4" id="KW-1185">Reference proteome</keyword>
<dbReference type="GO" id="GO:0005789">
    <property type="term" value="C:endoplasmic reticulum membrane"/>
    <property type="evidence" value="ECO:0007669"/>
    <property type="project" value="TreeGrafter"/>
</dbReference>
<proteinExistence type="predicted"/>
<dbReference type="SUPFAM" id="SSF52833">
    <property type="entry name" value="Thioredoxin-like"/>
    <property type="match status" value="3"/>
</dbReference>
<dbReference type="PROSITE" id="PS51352">
    <property type="entry name" value="THIOREDOXIN_2"/>
    <property type="match status" value="1"/>
</dbReference>
<dbReference type="InterPro" id="IPR036249">
    <property type="entry name" value="Thioredoxin-like_sf"/>
</dbReference>
<dbReference type="OMA" id="DWCRFSN"/>
<evidence type="ECO:0000259" key="2">
    <source>
        <dbReference type="PROSITE" id="PS51352"/>
    </source>
</evidence>
<dbReference type="InterPro" id="IPR041862">
    <property type="entry name" value="ERp44_PDI_b_2"/>
</dbReference>
<feature type="signal peptide" evidence="1">
    <location>
        <begin position="1"/>
        <end position="29"/>
    </location>
</feature>
<dbReference type="InterPro" id="IPR013766">
    <property type="entry name" value="Thioredoxin_domain"/>
</dbReference>
<name>A0A8T0FR75_ARGBR</name>
<gene>
    <name evidence="3" type="ORF">HNY73_001724</name>
</gene>
<dbReference type="GO" id="GO:0003756">
    <property type="term" value="F:protein disulfide isomerase activity"/>
    <property type="evidence" value="ECO:0007669"/>
    <property type="project" value="TreeGrafter"/>
</dbReference>
<dbReference type="OrthoDB" id="294696at2759"/>
<dbReference type="EMBL" id="JABXBU010000002">
    <property type="protein sequence ID" value="KAF8793674.1"/>
    <property type="molecule type" value="Genomic_DNA"/>
</dbReference>
<dbReference type="AlphaFoldDB" id="A0A8T0FR75"/>
<dbReference type="Pfam" id="PF00085">
    <property type="entry name" value="Thioredoxin"/>
    <property type="match status" value="1"/>
</dbReference>
<accession>A0A8T0FR75</accession>
<feature type="domain" description="Thioredoxin" evidence="2">
    <location>
        <begin position="2"/>
        <end position="140"/>
    </location>
</feature>
<dbReference type="PANTHER" id="PTHR46295">
    <property type="entry name" value="ENDOPLASMIC RETICULUM RESIDENT PROTEIN 44"/>
    <property type="match status" value="1"/>
</dbReference>
<protein>
    <submittedName>
        <fullName evidence="3">Endoplasmic reticulum resident protein 44 like protein</fullName>
    </submittedName>
</protein>
<keyword evidence="1" id="KW-0732">Signal</keyword>
<feature type="chain" id="PRO_5035816088" evidence="1">
    <location>
        <begin position="30"/>
        <end position="401"/>
    </location>
</feature>
<dbReference type="PANTHER" id="PTHR46295:SF1">
    <property type="entry name" value="ENDOPLASMIC RETICULUM RESIDENT PROTEIN 44"/>
    <property type="match status" value="1"/>
</dbReference>
<dbReference type="Proteomes" id="UP000807504">
    <property type="component" value="Unassembled WGS sequence"/>
</dbReference>
<evidence type="ECO:0000313" key="4">
    <source>
        <dbReference type="Proteomes" id="UP000807504"/>
    </source>
</evidence>
<reference evidence="3" key="1">
    <citation type="journal article" date="2020" name="bioRxiv">
        <title>Chromosome-level reference genome of the European wasp spider Argiope bruennichi: a resource for studies on range expansion and evolutionary adaptation.</title>
        <authorList>
            <person name="Sheffer M.M."/>
            <person name="Hoppe A."/>
            <person name="Krehenwinkel H."/>
            <person name="Uhl G."/>
            <person name="Kuss A.W."/>
            <person name="Jensen L."/>
            <person name="Jensen C."/>
            <person name="Gillespie R.G."/>
            <person name="Hoff K.J."/>
            <person name="Prost S."/>
        </authorList>
    </citation>
    <scope>NUCLEOTIDE SEQUENCE</scope>
</reference>
<dbReference type="GO" id="GO:0006457">
    <property type="term" value="P:protein folding"/>
    <property type="evidence" value="ECO:0007669"/>
    <property type="project" value="TreeGrafter"/>
</dbReference>
<evidence type="ECO:0000313" key="3">
    <source>
        <dbReference type="EMBL" id="KAF8793674.1"/>
    </source>
</evidence>
<comment type="caution">
    <text evidence="3">The sequence shown here is derived from an EMBL/GenBank/DDBJ whole genome shotgun (WGS) entry which is preliminary data.</text>
</comment>